<accession>A0A0V8DPM1</accession>
<protein>
    <submittedName>
        <fullName evidence="1">Uncharacterized protein</fullName>
    </submittedName>
</protein>
<name>A0A0V8DPM1_LACLL</name>
<dbReference type="PATRIC" id="fig|1360.100.peg.2794"/>
<evidence type="ECO:0000313" key="2">
    <source>
        <dbReference type="EMBL" id="KSU20096.1"/>
    </source>
</evidence>
<evidence type="ECO:0000313" key="4">
    <source>
        <dbReference type="Proteomes" id="UP000053719"/>
    </source>
</evidence>
<comment type="caution">
    <text evidence="1">The sequence shown here is derived from an EMBL/GenBank/DDBJ whole genome shotgun (WGS) entry which is preliminary data.</text>
</comment>
<organism evidence="1 3">
    <name type="scientific">Lactococcus lactis subsp. lactis</name>
    <name type="common">Streptococcus lactis</name>
    <dbReference type="NCBI Taxonomy" id="1360"/>
    <lineage>
        <taxon>Bacteria</taxon>
        <taxon>Bacillati</taxon>
        <taxon>Bacillota</taxon>
        <taxon>Bacilli</taxon>
        <taxon>Lactobacillales</taxon>
        <taxon>Streptococcaceae</taxon>
        <taxon>Lactococcus</taxon>
    </lineage>
</organism>
<gene>
    <name evidence="1" type="ORF">LMG9449_2264</name>
    <name evidence="2" type="ORF">M20_1698</name>
</gene>
<proteinExistence type="predicted"/>
<dbReference type="AlphaFoldDB" id="A0A0V8DPM1"/>
<reference evidence="1" key="2">
    <citation type="journal article" date="2017" name="Genome Announc.">
        <title>Draft Genome Sequences of 24 Lactococcus lactis Strains.</title>
        <authorList>
            <person name="Backus L."/>
            <person name="Wels M."/>
            <person name="Boekhorst J."/>
            <person name="Dijkstra A.R."/>
            <person name="Beerthuyzen M."/>
            <person name="Kelly W.J."/>
            <person name="Siezen R.J."/>
            <person name="van Hijum S.A."/>
            <person name="Bachmann H."/>
        </authorList>
    </citation>
    <scope>NUCLEOTIDE SEQUENCE</scope>
    <source>
        <strain evidence="1">LMG9447</strain>
        <strain evidence="2">M20</strain>
    </source>
</reference>
<sequence length="38" mass="4192">MGMLTADEKSNILGPRAMYDSLGFQTTYLIMGKVVLII</sequence>
<dbReference type="Proteomes" id="UP000053612">
    <property type="component" value="Unassembled WGS sequence"/>
</dbReference>
<reference evidence="3 4" key="1">
    <citation type="submission" date="2015-10" db="EMBL/GenBank/DDBJ databases">
        <title>Draft Genome Sequences of 11 Lactococcus lactis subspecies cremoris strains.</title>
        <authorList>
            <person name="Wels M."/>
            <person name="Backus L."/>
            <person name="Boekhorst J."/>
            <person name="Dijkstra A."/>
            <person name="Beerthuizen M."/>
            <person name="Kelly W."/>
            <person name="Siezen R."/>
            <person name="Bachmann H."/>
            <person name="Van Hijum S."/>
        </authorList>
    </citation>
    <scope>NUCLEOTIDE SEQUENCE [LARGE SCALE GENOMIC DNA]</scope>
    <source>
        <strain evidence="3">LMG9449</strain>
        <strain evidence="4">M20</strain>
    </source>
</reference>
<evidence type="ECO:0000313" key="3">
    <source>
        <dbReference type="Proteomes" id="UP000053612"/>
    </source>
</evidence>
<dbReference type="Proteomes" id="UP000053719">
    <property type="component" value="Unassembled WGS sequence"/>
</dbReference>
<evidence type="ECO:0000313" key="1">
    <source>
        <dbReference type="EMBL" id="KSU15595.1"/>
    </source>
</evidence>
<dbReference type="EMBL" id="LKLU01000096">
    <property type="protein sequence ID" value="KSU20096.1"/>
    <property type="molecule type" value="Genomic_DNA"/>
</dbReference>
<dbReference type="EMBL" id="LKLS01000192">
    <property type="protein sequence ID" value="KSU15595.1"/>
    <property type="molecule type" value="Genomic_DNA"/>
</dbReference>